<accession>A0A8K0DLC6</accession>
<comment type="caution">
    <text evidence="2">The sequence shown here is derived from an EMBL/GenBank/DDBJ whole genome shotgun (WGS) entry which is preliminary data.</text>
</comment>
<gene>
    <name evidence="2" type="ORF">FNV43_RR27286</name>
</gene>
<evidence type="ECO:0000313" key="3">
    <source>
        <dbReference type="Proteomes" id="UP000796880"/>
    </source>
</evidence>
<dbReference type="AlphaFoldDB" id="A0A8K0DLC6"/>
<dbReference type="Proteomes" id="UP000796880">
    <property type="component" value="Unassembled WGS sequence"/>
</dbReference>
<dbReference type="InterPro" id="IPR026960">
    <property type="entry name" value="RVT-Znf"/>
</dbReference>
<proteinExistence type="predicted"/>
<evidence type="ECO:0000313" key="2">
    <source>
        <dbReference type="EMBL" id="KAF3432546.1"/>
    </source>
</evidence>
<dbReference type="OrthoDB" id="1938246at2759"/>
<feature type="domain" description="Reverse transcriptase zinc-binding" evidence="1">
    <location>
        <begin position="154"/>
        <end position="209"/>
    </location>
</feature>
<reference evidence="2" key="1">
    <citation type="submission" date="2020-03" db="EMBL/GenBank/DDBJ databases">
        <title>A high-quality chromosome-level genome assembly of a woody plant with both climbing and erect habits, Rhamnella rubrinervis.</title>
        <authorList>
            <person name="Lu Z."/>
            <person name="Yang Y."/>
            <person name="Zhu X."/>
            <person name="Sun Y."/>
        </authorList>
    </citation>
    <scope>NUCLEOTIDE SEQUENCE</scope>
    <source>
        <strain evidence="2">BYM</strain>
        <tissue evidence="2">Leaf</tissue>
    </source>
</reference>
<dbReference type="Pfam" id="PF13966">
    <property type="entry name" value="zf-RVT"/>
    <property type="match status" value="1"/>
</dbReference>
<sequence>MILLKEVGEKGDGVFSILSLLEAIYTEIRVLPINNDLKPIKGRPPYDDVADKRCNVKPLTLGLTYHQKEAQNPRASTCQHYSSTTWAWKCLLHGYDIIKKHDQWRIGNGNLISQWTDNWGPEDMSAPRIAGPLVPLLHHDPPLHYGKLYGQFKQHLRFAIWQALHNGIATRNNLYCCNMGCDGLCSLCREEKETLEHPFFTCNWVKALWFASFDFCMPPDGPFAAWLQDVITQLLMDKTHTATRVENGKPNSTPVISSKKIKWKPPIQGTIKLNCDGALNSRTKQGAARIVARNWKGEIMCHRFVLFLGNGALTSEGQAVYHALMTGR</sequence>
<organism evidence="2 3">
    <name type="scientific">Rhamnella rubrinervis</name>
    <dbReference type="NCBI Taxonomy" id="2594499"/>
    <lineage>
        <taxon>Eukaryota</taxon>
        <taxon>Viridiplantae</taxon>
        <taxon>Streptophyta</taxon>
        <taxon>Embryophyta</taxon>
        <taxon>Tracheophyta</taxon>
        <taxon>Spermatophyta</taxon>
        <taxon>Magnoliopsida</taxon>
        <taxon>eudicotyledons</taxon>
        <taxon>Gunneridae</taxon>
        <taxon>Pentapetalae</taxon>
        <taxon>rosids</taxon>
        <taxon>fabids</taxon>
        <taxon>Rosales</taxon>
        <taxon>Rhamnaceae</taxon>
        <taxon>rhamnoid group</taxon>
        <taxon>Rhamneae</taxon>
        <taxon>Rhamnella</taxon>
    </lineage>
</organism>
<keyword evidence="3" id="KW-1185">Reference proteome</keyword>
<dbReference type="EMBL" id="VOIH02000012">
    <property type="protein sequence ID" value="KAF3432546.1"/>
    <property type="molecule type" value="Genomic_DNA"/>
</dbReference>
<evidence type="ECO:0000259" key="1">
    <source>
        <dbReference type="Pfam" id="PF13966"/>
    </source>
</evidence>
<name>A0A8K0DLC6_9ROSA</name>
<protein>
    <recommendedName>
        <fullName evidence="1">Reverse transcriptase zinc-binding domain-containing protein</fullName>
    </recommendedName>
</protein>